<evidence type="ECO:0000256" key="1">
    <source>
        <dbReference type="SAM" id="MobiDB-lite"/>
    </source>
</evidence>
<name>A0A6B0UR29_IXORI</name>
<accession>A0A6B0UR29</accession>
<protein>
    <submittedName>
        <fullName evidence="2">Uncharacterized protein</fullName>
    </submittedName>
</protein>
<sequence length="129" mass="13904">MRRPPFSRPRLSGGGSASAQAPLSLAGLSSVAAREADELADAPWARSCSECHVRRHESSRRWRRSVPTRRRLSFSSRCMRLRPLWCGTTTGLALSSGSISLSMRYACTVGSCQGSAAQHRVPLTTGSNG</sequence>
<dbReference type="AlphaFoldDB" id="A0A6B0UR29"/>
<organism evidence="2">
    <name type="scientific">Ixodes ricinus</name>
    <name type="common">Common tick</name>
    <name type="synonym">Acarus ricinus</name>
    <dbReference type="NCBI Taxonomy" id="34613"/>
    <lineage>
        <taxon>Eukaryota</taxon>
        <taxon>Metazoa</taxon>
        <taxon>Ecdysozoa</taxon>
        <taxon>Arthropoda</taxon>
        <taxon>Chelicerata</taxon>
        <taxon>Arachnida</taxon>
        <taxon>Acari</taxon>
        <taxon>Parasitiformes</taxon>
        <taxon>Ixodida</taxon>
        <taxon>Ixodoidea</taxon>
        <taxon>Ixodidae</taxon>
        <taxon>Ixodinae</taxon>
        <taxon>Ixodes</taxon>
    </lineage>
</organism>
<dbReference type="EMBL" id="GIFC01010043">
    <property type="protein sequence ID" value="MXU92126.1"/>
    <property type="molecule type" value="Transcribed_RNA"/>
</dbReference>
<feature type="region of interest" description="Disordered" evidence="1">
    <location>
        <begin position="1"/>
        <end position="21"/>
    </location>
</feature>
<evidence type="ECO:0000313" key="2">
    <source>
        <dbReference type="EMBL" id="MXU92126.1"/>
    </source>
</evidence>
<reference evidence="2" key="1">
    <citation type="submission" date="2019-12" db="EMBL/GenBank/DDBJ databases">
        <title>An insight into the sialome of adult female Ixodes ricinus ticks feeding for 6 days.</title>
        <authorList>
            <person name="Perner J."/>
            <person name="Ribeiro J.M.C."/>
        </authorList>
    </citation>
    <scope>NUCLEOTIDE SEQUENCE</scope>
    <source>
        <strain evidence="2">Semi-engorged</strain>
        <tissue evidence="2">Salivary glands</tissue>
    </source>
</reference>
<proteinExistence type="predicted"/>